<proteinExistence type="predicted"/>
<dbReference type="EMBL" id="PDXD01000001">
    <property type="protein sequence ID" value="RYN84569.1"/>
    <property type="molecule type" value="Genomic_DNA"/>
</dbReference>
<feature type="region of interest" description="Disordered" evidence="1">
    <location>
        <begin position="25"/>
        <end position="55"/>
    </location>
</feature>
<gene>
    <name evidence="2" type="ORF">AA0117_g1399</name>
</gene>
<evidence type="ECO:0000313" key="2">
    <source>
        <dbReference type="EMBL" id="RYN84569.1"/>
    </source>
</evidence>
<dbReference type="Proteomes" id="UP000291422">
    <property type="component" value="Unassembled WGS sequence"/>
</dbReference>
<comment type="caution">
    <text evidence="2">The sequence shown here is derived from an EMBL/GenBank/DDBJ whole genome shotgun (WGS) entry which is preliminary data.</text>
</comment>
<reference evidence="3" key="1">
    <citation type="journal article" date="2019" name="bioRxiv">
        <title>Genomics, evolutionary history and diagnostics of the Alternaria alternata species group including apple and Asian pear pathotypes.</title>
        <authorList>
            <person name="Armitage A.D."/>
            <person name="Cockerton H.M."/>
            <person name="Sreenivasaprasad S."/>
            <person name="Woodhall J.W."/>
            <person name="Lane C.R."/>
            <person name="Harrison R.J."/>
            <person name="Clarkson J.P."/>
        </authorList>
    </citation>
    <scope>NUCLEOTIDE SEQUENCE [LARGE SCALE GENOMIC DNA]</scope>
    <source>
        <strain evidence="3">FERA 1177</strain>
    </source>
</reference>
<name>A0A4Q4NWB0_ALTAL</name>
<dbReference type="AlphaFoldDB" id="A0A4Q4NWB0"/>
<dbReference type="VEuPathDB" id="FungiDB:CC77DRAFT_1047276"/>
<organism evidence="2 3">
    <name type="scientific">Alternaria alternata</name>
    <name type="common">Alternaria rot fungus</name>
    <name type="synonym">Torula alternata</name>
    <dbReference type="NCBI Taxonomy" id="5599"/>
    <lineage>
        <taxon>Eukaryota</taxon>
        <taxon>Fungi</taxon>
        <taxon>Dikarya</taxon>
        <taxon>Ascomycota</taxon>
        <taxon>Pezizomycotina</taxon>
        <taxon>Dothideomycetes</taxon>
        <taxon>Pleosporomycetidae</taxon>
        <taxon>Pleosporales</taxon>
        <taxon>Pleosporineae</taxon>
        <taxon>Pleosporaceae</taxon>
        <taxon>Alternaria</taxon>
        <taxon>Alternaria sect. Alternaria</taxon>
        <taxon>Alternaria alternata complex</taxon>
    </lineage>
</organism>
<accession>A0A4Q4NWB0</accession>
<sequence length="225" mass="25028">MTTHTDTVPMDIDFDKLQITIDTNSCPVSPGKSDSGNSNSSTLSYTDDFETLPPSGPTSHAHIIDLGEYATSMKEEGTLKLQDAIVTTLFNVSLATLRSFVNPTVNTFKAVFGTKDVQLVIWRKGHEVFIGTFEHHKSMKLYRFEHVAGFLIGYDESWHLKVTASNAYSAPKWPDVWAGKFECHGGVAKMTIENEEVIMAKRASILASTVISGRYWELKTDIKMT</sequence>
<feature type="compositionally biased region" description="Low complexity" evidence="1">
    <location>
        <begin position="29"/>
        <end position="44"/>
    </location>
</feature>
<evidence type="ECO:0000256" key="1">
    <source>
        <dbReference type="SAM" id="MobiDB-lite"/>
    </source>
</evidence>
<protein>
    <submittedName>
        <fullName evidence="2">Uncharacterized protein</fullName>
    </submittedName>
</protein>
<evidence type="ECO:0000313" key="3">
    <source>
        <dbReference type="Proteomes" id="UP000291422"/>
    </source>
</evidence>